<dbReference type="EMBL" id="CP000501">
    <property type="protein sequence ID" value="ABN68071.2"/>
    <property type="molecule type" value="Genomic_DNA"/>
</dbReference>
<evidence type="ECO:0000313" key="2">
    <source>
        <dbReference type="EMBL" id="ABN68071.2"/>
    </source>
</evidence>
<gene>
    <name evidence="2" type="ORF">PICST_63068</name>
</gene>
<sequence>MSQPKQLPPFPNSYATKKVADSDAKPCTICYKPATTVLLNDNKMDFFYTCDLHLQDEHFATPLPNEEHAELVKSREELEKNLTDLKTKMDAVKPYIWNNTDTKTSTNDKDDKKDSEKSANKSNNEKFKEYETEIRDKTIKLSETNIKISQFKFKAYKLNQDVYRGRIQNYIKAKMNQARTQKIQSDPTFFPTVPSNKLE</sequence>
<accession>A3LZ04</accession>
<evidence type="ECO:0000313" key="3">
    <source>
        <dbReference type="Proteomes" id="UP000002258"/>
    </source>
</evidence>
<keyword evidence="3" id="KW-1185">Reference proteome</keyword>
<dbReference type="eggNOG" id="ENOG502S7NV">
    <property type="taxonomic scope" value="Eukaryota"/>
</dbReference>
<feature type="compositionally biased region" description="Basic and acidic residues" evidence="1">
    <location>
        <begin position="106"/>
        <end position="124"/>
    </location>
</feature>
<dbReference type="Pfam" id="PF08432">
    <property type="entry name" value="Vfa1"/>
    <property type="match status" value="1"/>
</dbReference>
<dbReference type="OrthoDB" id="2158714at2759"/>
<dbReference type="KEGG" id="pic:PICST_63068"/>
<dbReference type="GO" id="GO:0005768">
    <property type="term" value="C:endosome"/>
    <property type="evidence" value="ECO:0007669"/>
    <property type="project" value="TreeGrafter"/>
</dbReference>
<dbReference type="PANTHER" id="PTHR28218">
    <property type="entry name" value="VPS4-ASSOCIATED PROTEIN 1"/>
    <property type="match status" value="1"/>
</dbReference>
<proteinExistence type="predicted"/>
<name>A3LZ04_PICST</name>
<evidence type="ECO:0000256" key="1">
    <source>
        <dbReference type="SAM" id="MobiDB-lite"/>
    </source>
</evidence>
<dbReference type="RefSeq" id="XP_001386100.2">
    <property type="nucleotide sequence ID" value="XM_001386063.1"/>
</dbReference>
<dbReference type="GeneID" id="4840475"/>
<dbReference type="InParanoid" id="A3LZ04"/>
<evidence type="ECO:0008006" key="4">
    <source>
        <dbReference type="Google" id="ProtNLM"/>
    </source>
</evidence>
<dbReference type="PANTHER" id="PTHR28218:SF1">
    <property type="entry name" value="VPS4-ASSOCIATED PROTEIN 1"/>
    <property type="match status" value="1"/>
</dbReference>
<dbReference type="Proteomes" id="UP000002258">
    <property type="component" value="Chromosome 7"/>
</dbReference>
<dbReference type="FunCoup" id="A3LZ04">
    <property type="interactions" value="11"/>
</dbReference>
<dbReference type="STRING" id="322104.A3LZ04"/>
<dbReference type="GO" id="GO:0007034">
    <property type="term" value="P:vacuolar transport"/>
    <property type="evidence" value="ECO:0007669"/>
    <property type="project" value="TreeGrafter"/>
</dbReference>
<protein>
    <recommendedName>
        <fullName evidence="4">VPS4-associated protein 1</fullName>
    </recommendedName>
</protein>
<dbReference type="OMA" id="FYVCPAH"/>
<organism evidence="2 3">
    <name type="scientific">Scheffersomyces stipitis (strain ATCC 58785 / CBS 6054 / NBRC 10063 / NRRL Y-11545)</name>
    <name type="common">Yeast</name>
    <name type="synonym">Pichia stipitis</name>
    <dbReference type="NCBI Taxonomy" id="322104"/>
    <lineage>
        <taxon>Eukaryota</taxon>
        <taxon>Fungi</taxon>
        <taxon>Dikarya</taxon>
        <taxon>Ascomycota</taxon>
        <taxon>Saccharomycotina</taxon>
        <taxon>Pichiomycetes</taxon>
        <taxon>Debaryomycetaceae</taxon>
        <taxon>Scheffersomyces</taxon>
    </lineage>
</organism>
<reference evidence="2 3" key="1">
    <citation type="journal article" date="2007" name="Nat. Biotechnol.">
        <title>Genome sequence of the lignocellulose-bioconverting and xylose-fermenting yeast Pichia stipitis.</title>
        <authorList>
            <person name="Jeffries T.W."/>
            <person name="Grigoriev I.V."/>
            <person name="Grimwood J."/>
            <person name="Laplaza J.M."/>
            <person name="Aerts A."/>
            <person name="Salamov A."/>
            <person name="Schmutz J."/>
            <person name="Lindquist E."/>
            <person name="Dehal P."/>
            <person name="Shapiro H."/>
            <person name="Jin Y.S."/>
            <person name="Passoth V."/>
            <person name="Richardson P.M."/>
        </authorList>
    </citation>
    <scope>NUCLEOTIDE SEQUENCE [LARGE SCALE GENOMIC DNA]</scope>
    <source>
        <strain evidence="3">ATCC 58785 / CBS 6054 / NBRC 10063 / NRRL Y-11545</strain>
    </source>
</reference>
<feature type="region of interest" description="Disordered" evidence="1">
    <location>
        <begin position="98"/>
        <end position="124"/>
    </location>
</feature>
<dbReference type="HOGENOM" id="CLU_088285_2_1_1"/>
<dbReference type="AlphaFoldDB" id="A3LZ04"/>
<dbReference type="InterPro" id="IPR013640">
    <property type="entry name" value="Vfa1"/>
</dbReference>